<keyword evidence="4" id="KW-1185">Reference proteome</keyword>
<feature type="domain" description="DNA polymerase Y-family little finger" evidence="2">
    <location>
        <begin position="42"/>
        <end position="123"/>
    </location>
</feature>
<dbReference type="EMBL" id="BPQQ01000078">
    <property type="protein sequence ID" value="GJE03487.1"/>
    <property type="molecule type" value="Genomic_DNA"/>
</dbReference>
<reference evidence="3" key="1">
    <citation type="journal article" date="2021" name="Front. Microbiol.">
        <title>Comprehensive Comparative Genomics and Phenotyping of Methylobacterium Species.</title>
        <authorList>
            <person name="Alessa O."/>
            <person name="Ogura Y."/>
            <person name="Fujitani Y."/>
            <person name="Takami H."/>
            <person name="Hayashi T."/>
            <person name="Sahin N."/>
            <person name="Tani A."/>
        </authorList>
    </citation>
    <scope>NUCLEOTIDE SEQUENCE</scope>
    <source>
        <strain evidence="3">DSM 17168</strain>
    </source>
</reference>
<feature type="region of interest" description="Disordered" evidence="1">
    <location>
        <begin position="62"/>
        <end position="84"/>
    </location>
</feature>
<dbReference type="Pfam" id="PF11799">
    <property type="entry name" value="IMS_C"/>
    <property type="match status" value="1"/>
</dbReference>
<organism evidence="3 4">
    <name type="scientific">Methylobacterium isbiliense</name>
    <dbReference type="NCBI Taxonomy" id="315478"/>
    <lineage>
        <taxon>Bacteria</taxon>
        <taxon>Pseudomonadati</taxon>
        <taxon>Pseudomonadota</taxon>
        <taxon>Alphaproteobacteria</taxon>
        <taxon>Hyphomicrobiales</taxon>
        <taxon>Methylobacteriaceae</taxon>
        <taxon>Methylobacterium</taxon>
    </lineage>
</organism>
<evidence type="ECO:0000313" key="4">
    <source>
        <dbReference type="Proteomes" id="UP001055153"/>
    </source>
</evidence>
<evidence type="ECO:0000313" key="3">
    <source>
        <dbReference type="EMBL" id="GJE03487.1"/>
    </source>
</evidence>
<proteinExistence type="predicted"/>
<name>A0ABQ4SK09_9HYPH</name>
<protein>
    <submittedName>
        <fullName evidence="3">Protein UmuC</fullName>
    </submittedName>
</protein>
<reference evidence="3" key="2">
    <citation type="submission" date="2021-08" db="EMBL/GenBank/DDBJ databases">
        <authorList>
            <person name="Tani A."/>
            <person name="Ola A."/>
            <person name="Ogura Y."/>
            <person name="Katsura K."/>
            <person name="Hayashi T."/>
        </authorList>
    </citation>
    <scope>NUCLEOTIDE SEQUENCE</scope>
    <source>
        <strain evidence="3">DSM 17168</strain>
    </source>
</reference>
<dbReference type="Proteomes" id="UP001055153">
    <property type="component" value="Unassembled WGS sequence"/>
</dbReference>
<gene>
    <name evidence="3" type="primary">umuC_3</name>
    <name evidence="3" type="ORF">GMJLKIPL_5442</name>
</gene>
<accession>A0ABQ4SK09</accession>
<feature type="compositionally biased region" description="Low complexity" evidence="1">
    <location>
        <begin position="131"/>
        <end position="146"/>
    </location>
</feature>
<dbReference type="InterPro" id="IPR017961">
    <property type="entry name" value="DNA_pol_Y-fam_little_finger"/>
</dbReference>
<feature type="region of interest" description="Disordered" evidence="1">
    <location>
        <begin position="127"/>
        <end position="146"/>
    </location>
</feature>
<comment type="caution">
    <text evidence="3">The sequence shown here is derived from an EMBL/GenBank/DDBJ whole genome shotgun (WGS) entry which is preliminary data.</text>
</comment>
<feature type="compositionally biased region" description="Basic and acidic residues" evidence="1">
    <location>
        <begin position="71"/>
        <end position="81"/>
    </location>
</feature>
<sequence>MADLRDLDPRPARKALMVVGERIIHALRGRTWLALDLVPGRRKRCAVTRSFSSRTAERALPEQAVAAHATRRGEKLRRDGPATDQVTVFDHTSEHDRGDPMRSVSTVVHLPEAPNDSLAPIRAVRLGGHARGASRPARRGATARPG</sequence>
<evidence type="ECO:0000256" key="1">
    <source>
        <dbReference type="SAM" id="MobiDB-lite"/>
    </source>
</evidence>
<evidence type="ECO:0000259" key="2">
    <source>
        <dbReference type="Pfam" id="PF11799"/>
    </source>
</evidence>